<dbReference type="InterPro" id="IPR036812">
    <property type="entry name" value="NAD(P)_OxRdtase_dom_sf"/>
</dbReference>
<proteinExistence type="inferred from homology"/>
<name>A0A433YCF7_9BACL</name>
<keyword evidence="3" id="KW-0560">Oxidoreductase</keyword>
<comment type="caution">
    <text evidence="8">The sequence shown here is derived from an EMBL/GenBank/DDBJ whole genome shotgun (WGS) entry which is preliminary data.</text>
</comment>
<accession>A0A433YCF7</accession>
<dbReference type="RefSeq" id="WP_127191406.1">
    <property type="nucleotide sequence ID" value="NZ_RZNY01000004.1"/>
</dbReference>
<dbReference type="InterPro" id="IPR020471">
    <property type="entry name" value="AKR"/>
</dbReference>
<dbReference type="PROSITE" id="PS00798">
    <property type="entry name" value="ALDOKETO_REDUCTASE_1"/>
    <property type="match status" value="1"/>
</dbReference>
<feature type="site" description="Lowers pKa of active site Tyr" evidence="6">
    <location>
        <position position="83"/>
    </location>
</feature>
<dbReference type="InterPro" id="IPR018170">
    <property type="entry name" value="Aldo/ket_reductase_CS"/>
</dbReference>
<dbReference type="Pfam" id="PF00248">
    <property type="entry name" value="Aldo_ket_red"/>
    <property type="match status" value="1"/>
</dbReference>
<dbReference type="InterPro" id="IPR023210">
    <property type="entry name" value="NADP_OxRdtase_dom"/>
</dbReference>
<dbReference type="SUPFAM" id="SSF51430">
    <property type="entry name" value="NAD(P)-linked oxidoreductase"/>
    <property type="match status" value="1"/>
</dbReference>
<keyword evidence="9" id="KW-1185">Reference proteome</keyword>
<dbReference type="InterPro" id="IPR044500">
    <property type="entry name" value="AKR5G"/>
</dbReference>
<evidence type="ECO:0000256" key="3">
    <source>
        <dbReference type="ARBA" id="ARBA00023002"/>
    </source>
</evidence>
<feature type="domain" description="NADP-dependent oxidoreductase" evidence="7">
    <location>
        <begin position="26"/>
        <end position="266"/>
    </location>
</feature>
<protein>
    <submittedName>
        <fullName evidence="8">Aldo/keto reductase</fullName>
    </submittedName>
</protein>
<organism evidence="8 9">
    <name type="scientific">Paenibacillus anaericanus</name>
    <dbReference type="NCBI Taxonomy" id="170367"/>
    <lineage>
        <taxon>Bacteria</taxon>
        <taxon>Bacillati</taxon>
        <taxon>Bacillota</taxon>
        <taxon>Bacilli</taxon>
        <taxon>Bacillales</taxon>
        <taxon>Paenibacillaceae</taxon>
        <taxon>Paenibacillus</taxon>
    </lineage>
</organism>
<dbReference type="PANTHER" id="PTHR43827:SF3">
    <property type="entry name" value="NADP-DEPENDENT OXIDOREDUCTASE DOMAIN-CONTAINING PROTEIN"/>
    <property type="match status" value="1"/>
</dbReference>
<dbReference type="PIRSF" id="PIRSF000097">
    <property type="entry name" value="AKR"/>
    <property type="match status" value="1"/>
</dbReference>
<feature type="binding site" evidence="5">
    <location>
        <position position="116"/>
    </location>
    <ligand>
        <name>substrate</name>
    </ligand>
</feature>
<evidence type="ECO:0000313" key="9">
    <source>
        <dbReference type="Proteomes" id="UP000279446"/>
    </source>
</evidence>
<dbReference type="CDD" id="cd19157">
    <property type="entry name" value="AKR_AKR5G1-3"/>
    <property type="match status" value="1"/>
</dbReference>
<dbReference type="Gene3D" id="3.20.20.100">
    <property type="entry name" value="NADP-dependent oxidoreductase domain"/>
    <property type="match status" value="1"/>
</dbReference>
<evidence type="ECO:0000256" key="5">
    <source>
        <dbReference type="PIRSR" id="PIRSR000097-2"/>
    </source>
</evidence>
<feature type="active site" description="Proton donor" evidence="4">
    <location>
        <position position="54"/>
    </location>
</feature>
<dbReference type="PRINTS" id="PR00069">
    <property type="entry name" value="ALDKETRDTASE"/>
</dbReference>
<dbReference type="AlphaFoldDB" id="A0A433YCF7"/>
<evidence type="ECO:0000259" key="7">
    <source>
        <dbReference type="Pfam" id="PF00248"/>
    </source>
</evidence>
<keyword evidence="2" id="KW-0521">NADP</keyword>
<evidence type="ECO:0000256" key="1">
    <source>
        <dbReference type="ARBA" id="ARBA00007905"/>
    </source>
</evidence>
<dbReference type="PROSITE" id="PS00062">
    <property type="entry name" value="ALDOKETO_REDUCTASE_2"/>
    <property type="match status" value="1"/>
</dbReference>
<reference evidence="8 9" key="1">
    <citation type="submission" date="2018-12" db="EMBL/GenBank/DDBJ databases">
        <authorList>
            <person name="Sun L."/>
            <person name="Chen Z."/>
        </authorList>
    </citation>
    <scope>NUCLEOTIDE SEQUENCE [LARGE SCALE GENOMIC DNA]</scope>
    <source>
        <strain evidence="8 9">DSM 15890</strain>
    </source>
</reference>
<dbReference type="PROSITE" id="PS00063">
    <property type="entry name" value="ALDOKETO_REDUCTASE_3"/>
    <property type="match status" value="1"/>
</dbReference>
<dbReference type="GO" id="GO:0016616">
    <property type="term" value="F:oxidoreductase activity, acting on the CH-OH group of donors, NAD or NADP as acceptor"/>
    <property type="evidence" value="ECO:0007669"/>
    <property type="project" value="UniProtKB-ARBA"/>
</dbReference>
<evidence type="ECO:0000256" key="4">
    <source>
        <dbReference type="PIRSR" id="PIRSR000097-1"/>
    </source>
</evidence>
<evidence type="ECO:0000313" key="8">
    <source>
        <dbReference type="EMBL" id="RUT47528.1"/>
    </source>
</evidence>
<comment type="similarity">
    <text evidence="1">Belongs to the aldo/keto reductase family.</text>
</comment>
<evidence type="ECO:0000256" key="6">
    <source>
        <dbReference type="PIRSR" id="PIRSR000097-3"/>
    </source>
</evidence>
<evidence type="ECO:0000256" key="2">
    <source>
        <dbReference type="ARBA" id="ARBA00022857"/>
    </source>
</evidence>
<dbReference type="FunFam" id="3.20.20.100:FF:000015">
    <property type="entry name" value="Oxidoreductase, aldo/keto reductase family"/>
    <property type="match status" value="1"/>
</dbReference>
<dbReference type="EMBL" id="RZNY01000004">
    <property type="protein sequence ID" value="RUT47528.1"/>
    <property type="molecule type" value="Genomic_DNA"/>
</dbReference>
<sequence>MLNHLQDTVTLNNGVKMPWLGLGVYKAQEGEEVVSAVKTAIRHGYRSIDTAAAYNNEEGVGQAVAEAILENGLAREDIFITSKVWNSMQGYETTLEAFDTSLRKLNVDYLDLFLIHWPVKGKYKDTWRALEKIYREGKVRAIGVSNFNIHHLEDLFADAEVVPAVNQVEFHPHLFQKELLQFNQDKGIQLEAWSPLGQGKLLENETLKAIAAKHGKNVAQVILRWDLQVGVVTIPKSVNEGRIVQNANVFDFQLDIEDLAAIEALNQDLRYGSDPDNFNF</sequence>
<dbReference type="PANTHER" id="PTHR43827">
    <property type="entry name" value="2,5-DIKETO-D-GLUCONIC ACID REDUCTASE"/>
    <property type="match status" value="1"/>
</dbReference>
<dbReference type="Proteomes" id="UP000279446">
    <property type="component" value="Unassembled WGS sequence"/>
</dbReference>
<gene>
    <name evidence="8" type="ORF">EJP82_07445</name>
</gene>
<dbReference type="OrthoDB" id="9804790at2"/>